<evidence type="ECO:0000259" key="1">
    <source>
        <dbReference type="PROSITE" id="PS50883"/>
    </source>
</evidence>
<sequence length="576" mass="63124">METDRKNDAAGEPDRRLERLAALAFAAADVLFEVDRALRIRHVGGAAVRLTGHKPKSLKNLSLFDLVSLSDRLLLRRAIEEFEEKGTIARLTLRFLRPDDASVTAILGLAALPGAPGERLVTATIVDRSFVACADQDGLMSRSSFLDFAKRLVSQPGEATRYRVVMLALPDLVRSATLRQTGIGKAFQGEVEAILRMHAEGGGVTRLSDGSFAYVATSEDSERIVERKIQEVTESLLASVRIRDLPLDSSLMEQKEVETAMDFALSAFNEDIADAFSFKSLPECLAAASRNDRGLASSCRNIIEDETFFQVLQPVIAFKTGHVQHYEVLTRFAEGVARGLANTSEFVKVAERIGMINTFDLLNCVKTLKLLEKLPAGVKLALNLSGRSMQSPEFGERLLSVLDSEGRNIAASRLLIEITETSGIVDFDAPTELVRKLHTRGHNICLDDFGAGAMSFEYLRRFPVSYIKIDGQFFRSAMSNSRDRILVRAIARCSFDVGCRTVAEMIETEMEAALARELGIECGQGWLFGRPVTADALLAASTRMPDIGTPATPLQQAVTPVANIQRQRRPATTPGS</sequence>
<keyword evidence="3" id="KW-1185">Reference proteome</keyword>
<dbReference type="Pfam" id="PF00563">
    <property type="entry name" value="EAL"/>
    <property type="match status" value="1"/>
</dbReference>
<comment type="caution">
    <text evidence="2">The sequence shown here is derived from an EMBL/GenBank/DDBJ whole genome shotgun (WGS) entry which is preliminary data.</text>
</comment>
<dbReference type="SMART" id="SM00091">
    <property type="entry name" value="PAS"/>
    <property type="match status" value="1"/>
</dbReference>
<protein>
    <submittedName>
        <fullName evidence="2">EAL domain-containing protein</fullName>
    </submittedName>
</protein>
<dbReference type="CDD" id="cd00130">
    <property type="entry name" value="PAS"/>
    <property type="match status" value="1"/>
</dbReference>
<dbReference type="InterPro" id="IPR050706">
    <property type="entry name" value="Cyclic-di-GMP_PDE-like"/>
</dbReference>
<dbReference type="SUPFAM" id="SSF55785">
    <property type="entry name" value="PYP-like sensor domain (PAS domain)"/>
    <property type="match status" value="1"/>
</dbReference>
<reference evidence="2 3" key="1">
    <citation type="submission" date="2021-03" db="EMBL/GenBank/DDBJ databases">
        <title>The complete genome sequence of Acetobacter sacchari TBRC 11175.</title>
        <authorList>
            <person name="Charoenyingcharoen P."/>
            <person name="Yukphan P."/>
        </authorList>
    </citation>
    <scope>NUCLEOTIDE SEQUENCE [LARGE SCALE GENOMIC DNA]</scope>
    <source>
        <strain evidence="2 3">TBRC 11175</strain>
    </source>
</reference>
<dbReference type="Gene3D" id="3.30.450.20">
    <property type="entry name" value="PAS domain"/>
    <property type="match status" value="1"/>
</dbReference>
<dbReference type="InterPro" id="IPR035965">
    <property type="entry name" value="PAS-like_dom_sf"/>
</dbReference>
<dbReference type="PANTHER" id="PTHR33121:SF79">
    <property type="entry name" value="CYCLIC DI-GMP PHOSPHODIESTERASE PDED-RELATED"/>
    <property type="match status" value="1"/>
</dbReference>
<organism evidence="2 3">
    <name type="scientific">Acetobacter sacchari</name>
    <dbReference type="NCBI Taxonomy" id="2661687"/>
    <lineage>
        <taxon>Bacteria</taxon>
        <taxon>Pseudomonadati</taxon>
        <taxon>Pseudomonadota</taxon>
        <taxon>Alphaproteobacteria</taxon>
        <taxon>Acetobacterales</taxon>
        <taxon>Acetobacteraceae</taxon>
        <taxon>Acetobacter</taxon>
    </lineage>
</organism>
<dbReference type="InterPro" id="IPR001633">
    <property type="entry name" value="EAL_dom"/>
</dbReference>
<evidence type="ECO:0000313" key="2">
    <source>
        <dbReference type="EMBL" id="MBO1359337.1"/>
    </source>
</evidence>
<dbReference type="PANTHER" id="PTHR33121">
    <property type="entry name" value="CYCLIC DI-GMP PHOSPHODIESTERASE PDEF"/>
    <property type="match status" value="1"/>
</dbReference>
<dbReference type="Proteomes" id="UP000664771">
    <property type="component" value="Unassembled WGS sequence"/>
</dbReference>
<dbReference type="RefSeq" id="WP_207880270.1">
    <property type="nucleotide sequence ID" value="NZ_JAFVMF010000005.1"/>
</dbReference>
<gene>
    <name evidence="2" type="ORF">J2D73_05950</name>
</gene>
<dbReference type="EMBL" id="JAFVMF010000005">
    <property type="protein sequence ID" value="MBO1359337.1"/>
    <property type="molecule type" value="Genomic_DNA"/>
</dbReference>
<feature type="domain" description="EAL" evidence="1">
    <location>
        <begin position="292"/>
        <end position="545"/>
    </location>
</feature>
<proteinExistence type="predicted"/>
<dbReference type="InterPro" id="IPR035919">
    <property type="entry name" value="EAL_sf"/>
</dbReference>
<dbReference type="CDD" id="cd01948">
    <property type="entry name" value="EAL"/>
    <property type="match status" value="1"/>
</dbReference>
<dbReference type="SMART" id="SM00052">
    <property type="entry name" value="EAL"/>
    <property type="match status" value="1"/>
</dbReference>
<accession>A0ABS3LTV6</accession>
<dbReference type="InterPro" id="IPR000014">
    <property type="entry name" value="PAS"/>
</dbReference>
<evidence type="ECO:0000313" key="3">
    <source>
        <dbReference type="Proteomes" id="UP000664771"/>
    </source>
</evidence>
<name>A0ABS3LTV6_9PROT</name>
<dbReference type="SUPFAM" id="SSF141868">
    <property type="entry name" value="EAL domain-like"/>
    <property type="match status" value="1"/>
</dbReference>
<dbReference type="Gene3D" id="3.20.20.450">
    <property type="entry name" value="EAL domain"/>
    <property type="match status" value="1"/>
</dbReference>
<dbReference type="PROSITE" id="PS50883">
    <property type="entry name" value="EAL"/>
    <property type="match status" value="1"/>
</dbReference>